<accession>A0A0Q0HQJ3</accession>
<protein>
    <submittedName>
        <fullName evidence="1">Uncharacterized protein</fullName>
    </submittedName>
</protein>
<reference evidence="1 2" key="1">
    <citation type="submission" date="2018-08" db="EMBL/GenBank/DDBJ databases">
        <title>Recombination of ecologically and evolutionarily significant loci maintains genetic cohesion in the Pseudomonas syringae species complex.</title>
        <authorList>
            <person name="Dillon M."/>
            <person name="Thakur S."/>
            <person name="Almeida R.N.D."/>
            <person name="Weir B.S."/>
            <person name="Guttman D.S."/>
        </authorList>
    </citation>
    <scope>NUCLEOTIDE SEQUENCE [LARGE SCALE GENOMIC DNA]</scope>
    <source>
        <strain evidence="1 2">ICMP 3934</strain>
    </source>
</reference>
<dbReference type="RefSeq" id="WP_020326370.1">
    <property type="nucleotide sequence ID" value="NZ_BQUM01000026.1"/>
</dbReference>
<dbReference type="AlphaFoldDB" id="A0A0Q0HQJ3"/>
<dbReference type="EMBL" id="RBTL01000382">
    <property type="protein sequence ID" value="RMT56429.1"/>
    <property type="molecule type" value="Genomic_DNA"/>
</dbReference>
<proteinExistence type="predicted"/>
<comment type="caution">
    <text evidence="1">The sequence shown here is derived from an EMBL/GenBank/DDBJ whole genome shotgun (WGS) entry which is preliminary data.</text>
</comment>
<sequence length="329" mass="38014">MKDDFNFNPHACSINDLNPGCEELWSIGQQVAVRRLSVQSRVPCLKPAQYTLISDFSARAARIAGSYARIYLEHEIKGKPELKGRFYWTGLAAFASKQVMCALDYSSTSKWRYAFPSVPAFETTKYYLGKGNFWLFQDIFVWHWFYINFPAQFNECIEKRDFNTYNKEFKASFNKLPWAEDALLKIKNLKITDHLRLGFSLMAKFETTRGRDAQRQQQLASLIAIANHEQLNILQPLIYESIGFQALLYGQSKLEGHLGVPRRLAAFSTACESDAPKFNVTMTEGQLYDPTERMKFITKIADKFHTLMDIDKKYMENTIMAISSWHDHA</sequence>
<dbReference type="Pfam" id="PF10720">
    <property type="entry name" value="DUF2515"/>
    <property type="match status" value="1"/>
</dbReference>
<evidence type="ECO:0000313" key="1">
    <source>
        <dbReference type="EMBL" id="RMT56429.1"/>
    </source>
</evidence>
<gene>
    <name evidence="1" type="ORF">ALP44_200025</name>
</gene>
<name>A0A0Q0HQJ3_PSESX</name>
<dbReference type="InterPro" id="IPR019658">
    <property type="entry name" value="DUF2515"/>
</dbReference>
<evidence type="ECO:0000313" key="2">
    <source>
        <dbReference type="Proteomes" id="UP000282636"/>
    </source>
</evidence>
<dbReference type="Proteomes" id="UP000282636">
    <property type="component" value="Unassembled WGS sequence"/>
</dbReference>
<organism evidence="1 2">
    <name type="scientific">Pseudomonas syringae pv. theae</name>
    <dbReference type="NCBI Taxonomy" id="103985"/>
    <lineage>
        <taxon>Bacteria</taxon>
        <taxon>Pseudomonadati</taxon>
        <taxon>Pseudomonadota</taxon>
        <taxon>Gammaproteobacteria</taxon>
        <taxon>Pseudomonadales</taxon>
        <taxon>Pseudomonadaceae</taxon>
        <taxon>Pseudomonas</taxon>
        <taxon>Pseudomonas syringae</taxon>
    </lineage>
</organism>